<dbReference type="GO" id="GO:0016874">
    <property type="term" value="F:ligase activity"/>
    <property type="evidence" value="ECO:0007669"/>
    <property type="project" value="UniProtKB-KW"/>
</dbReference>
<comment type="caution">
    <text evidence="1">The sequence shown here is derived from an EMBL/GenBank/DDBJ whole genome shotgun (WGS) entry which is preliminary data.</text>
</comment>
<accession>A0ABV2ADM3</accession>
<dbReference type="InterPro" id="IPR042099">
    <property type="entry name" value="ANL_N_sf"/>
</dbReference>
<evidence type="ECO:0000313" key="2">
    <source>
        <dbReference type="Proteomes" id="UP001465331"/>
    </source>
</evidence>
<gene>
    <name evidence="1" type="ORF">ABSH63_15240</name>
</gene>
<reference evidence="1 2" key="1">
    <citation type="submission" date="2024-06" db="EMBL/GenBank/DDBJ databases">
        <authorList>
            <person name="Li Z."/>
            <person name="Jiang Y."/>
        </authorList>
    </citation>
    <scope>NUCLEOTIDE SEQUENCE [LARGE SCALE GENOMIC DNA]</scope>
    <source>
        <strain evidence="1 2">HSW-8</strain>
    </source>
</reference>
<dbReference type="SUPFAM" id="SSF56801">
    <property type="entry name" value="Acetyl-CoA synthetase-like"/>
    <property type="match status" value="1"/>
</dbReference>
<keyword evidence="1" id="KW-0436">Ligase</keyword>
<dbReference type="Gene3D" id="3.40.50.12780">
    <property type="entry name" value="N-terminal domain of ligase-like"/>
    <property type="match status" value="1"/>
</dbReference>
<dbReference type="Proteomes" id="UP001465331">
    <property type="component" value="Unassembled WGS sequence"/>
</dbReference>
<dbReference type="PANTHER" id="PTHR36932">
    <property type="entry name" value="CAPSULAR POLYSACCHARIDE BIOSYNTHESIS PROTEIN"/>
    <property type="match status" value="1"/>
</dbReference>
<sequence>MSQSEPPVYRLNLPRLLALILQVLPLRRAETWSRDRIRAHQDRELVRLRQHAYAHSPFYQRFHKGLERRPLHELPVLTKKELMQSWDEIVTDRSLRLEDVQRFLERVQGFEPYQGTHYAYATGGTTGVKGVTVYSEKELLRIFAMTSRTTRWAGMPFSLRERPRLAIVQSLLPWHVAGGAVFIRLPLVKTLPLDTTEPLPQLVQKLNDFQPHVLGGFAGNIQLLAQEQLAGRLRIAPRTVTTTAETLKKEAREQIEAAWGIEPFDAYGSTETAVAASECQEHRGLHVYEDVVILEVVDEDNRPVPPGTFGKKVLATVLWNYTLPLIRYELSDHLKLASEPCPCGRTFQLIEEIEGREEQVIFLDGASGEPVRIEPDLFFDHMVLLPIDGWQVVQERKDAITFLVLRPHAEFKKTEFLQRIGNELEKLGARRPTLRVERTSELRRTKLGKLITIQALRTEDRR</sequence>
<dbReference type="RefSeq" id="WP_352890898.1">
    <property type="nucleotide sequence ID" value="NZ_JBEPIJ010000029.1"/>
</dbReference>
<name>A0ABV2ADM3_9GAMM</name>
<dbReference type="EMBL" id="JBEPIJ010000029">
    <property type="protein sequence ID" value="MES0875352.1"/>
    <property type="molecule type" value="Genomic_DNA"/>
</dbReference>
<evidence type="ECO:0000313" key="1">
    <source>
        <dbReference type="EMBL" id="MES0875352.1"/>
    </source>
</evidence>
<dbReference type="PANTHER" id="PTHR36932:SF1">
    <property type="entry name" value="CAPSULAR POLYSACCHARIDE BIOSYNTHESIS PROTEIN"/>
    <property type="match status" value="1"/>
</dbReference>
<proteinExistence type="predicted"/>
<dbReference type="InterPro" id="IPR053158">
    <property type="entry name" value="CapK_Type1_Caps_Biosynth"/>
</dbReference>
<keyword evidence="2" id="KW-1185">Reference proteome</keyword>
<organism evidence="1 2">
    <name type="scientific">Sinimarinibacterium thermocellulolyticum</name>
    <dbReference type="NCBI Taxonomy" id="3170016"/>
    <lineage>
        <taxon>Bacteria</taxon>
        <taxon>Pseudomonadati</taxon>
        <taxon>Pseudomonadota</taxon>
        <taxon>Gammaproteobacteria</taxon>
        <taxon>Nevskiales</taxon>
        <taxon>Nevskiaceae</taxon>
        <taxon>Sinimarinibacterium</taxon>
    </lineage>
</organism>
<protein>
    <submittedName>
        <fullName evidence="1">Phenylacetate--CoA ligase family protein</fullName>
    </submittedName>
</protein>